<name>A0A835YIY5_9STRA</name>
<feature type="transmembrane region" description="Helical" evidence="2">
    <location>
        <begin position="1374"/>
        <end position="1396"/>
    </location>
</feature>
<feature type="region of interest" description="Disordered" evidence="1">
    <location>
        <begin position="1584"/>
        <end position="1606"/>
    </location>
</feature>
<keyword evidence="2" id="KW-0812">Transmembrane</keyword>
<feature type="transmembrane region" description="Helical" evidence="2">
    <location>
        <begin position="1507"/>
        <end position="1526"/>
    </location>
</feature>
<feature type="transmembrane region" description="Helical" evidence="2">
    <location>
        <begin position="1222"/>
        <end position="1243"/>
    </location>
</feature>
<dbReference type="PANTHER" id="PTHR11319">
    <property type="entry name" value="G PROTEIN-COUPLED RECEPTOR-RELATED"/>
    <property type="match status" value="1"/>
</dbReference>
<dbReference type="SUPFAM" id="SSF56399">
    <property type="entry name" value="ADP-ribosylation"/>
    <property type="match status" value="1"/>
</dbReference>
<dbReference type="Proteomes" id="UP000664859">
    <property type="component" value="Unassembled WGS sequence"/>
</dbReference>
<feature type="transmembrane region" description="Helical" evidence="2">
    <location>
        <begin position="1271"/>
        <end position="1291"/>
    </location>
</feature>
<feature type="transmembrane region" description="Helical" evidence="2">
    <location>
        <begin position="1321"/>
        <end position="1344"/>
    </location>
</feature>
<dbReference type="PANTHER" id="PTHR11319:SF35">
    <property type="entry name" value="OUTER MEMBRANE PROTEIN PMPC-RELATED"/>
    <property type="match status" value="1"/>
</dbReference>
<reference evidence="3" key="1">
    <citation type="submission" date="2021-02" db="EMBL/GenBank/DDBJ databases">
        <title>First Annotated Genome of the Yellow-green Alga Tribonema minus.</title>
        <authorList>
            <person name="Mahan K.M."/>
        </authorList>
    </citation>
    <scope>NUCLEOTIDE SEQUENCE</scope>
    <source>
        <strain evidence="3">UTEX B ZZ1240</strain>
    </source>
</reference>
<dbReference type="InterPro" id="IPR011050">
    <property type="entry name" value="Pectin_lyase_fold/virulence"/>
</dbReference>
<protein>
    <recommendedName>
        <fullName evidence="5">Poly [ADP-ribose] polymerase</fullName>
    </recommendedName>
</protein>
<feature type="transmembrane region" description="Helical" evidence="2">
    <location>
        <begin position="1538"/>
        <end position="1558"/>
    </location>
</feature>
<feature type="transmembrane region" description="Helical" evidence="2">
    <location>
        <begin position="1159"/>
        <end position="1182"/>
    </location>
</feature>
<evidence type="ECO:0000256" key="1">
    <source>
        <dbReference type="SAM" id="MobiDB-lite"/>
    </source>
</evidence>
<evidence type="ECO:0008006" key="5">
    <source>
        <dbReference type="Google" id="ProtNLM"/>
    </source>
</evidence>
<gene>
    <name evidence="3" type="ORF">JKP88DRAFT_265595</name>
</gene>
<evidence type="ECO:0000313" key="3">
    <source>
        <dbReference type="EMBL" id="KAG5176025.1"/>
    </source>
</evidence>
<keyword evidence="2" id="KW-1133">Transmembrane helix</keyword>
<dbReference type="EMBL" id="JAFCMP010000542">
    <property type="protein sequence ID" value="KAG5176025.1"/>
    <property type="molecule type" value="Genomic_DNA"/>
</dbReference>
<dbReference type="SUPFAM" id="SSF51126">
    <property type="entry name" value="Pectin lyase-like"/>
    <property type="match status" value="2"/>
</dbReference>
<evidence type="ECO:0000313" key="4">
    <source>
        <dbReference type="Proteomes" id="UP000664859"/>
    </source>
</evidence>
<keyword evidence="4" id="KW-1185">Reference proteome</keyword>
<dbReference type="OrthoDB" id="162559at2759"/>
<dbReference type="Gene3D" id="3.90.228.10">
    <property type="match status" value="1"/>
</dbReference>
<keyword evidence="2" id="KW-0472">Membrane</keyword>
<proteinExistence type="predicted"/>
<accession>A0A835YIY5</accession>
<comment type="caution">
    <text evidence="3">The sequence shown here is derived from an EMBL/GenBank/DDBJ whole genome shotgun (WGS) entry which is preliminary data.</text>
</comment>
<organism evidence="3 4">
    <name type="scientific">Tribonema minus</name>
    <dbReference type="NCBI Taxonomy" id="303371"/>
    <lineage>
        <taxon>Eukaryota</taxon>
        <taxon>Sar</taxon>
        <taxon>Stramenopiles</taxon>
        <taxon>Ochrophyta</taxon>
        <taxon>PX clade</taxon>
        <taxon>Xanthophyceae</taxon>
        <taxon>Tribonematales</taxon>
        <taxon>Tribonemataceae</taxon>
        <taxon>Tribonema</taxon>
    </lineage>
</organism>
<evidence type="ECO:0000256" key="2">
    <source>
        <dbReference type="SAM" id="Phobius"/>
    </source>
</evidence>
<sequence>MDRAVLTRQRRPRLLPKGLTVCLVSGLDVVDLNNKDDSGQMLPTPPPYEWEQSSLIPRCLAEHADTGLEAVNEGGCVLRLSHLQDLLAQAALPEHKARYNVKRAWIVKNPHMWRLYSLHRDAIAHKGVPLAVQMHQDGGRKPAIATSQAHEVGKLLGLNPAANEHLLFHGTRTLSRAQVIATQGFDERLSKLSSTLGGGIYFSDSPDVTQAFSACVRGGFDGTADGDVFILVVARVLLGQPHFTSGGHANIRRPPCMQGHFSEECGHALCDSVIREQGTRQMCIYDRYSGDAPDVHQRPLQVRRLAKLKVKVKVALCDSVVRKQGTRQMCIYDRYRGRARCASTTATGASLCEVEGEVCAVRLDCARAADAPDVHLRPLQVRRLVKLKVKLNVKFALCDCVVREQGTRQMCTYDRYSVARGRVMPVATKGSGRAWSRLRTWCHVGSVLLAHLGGGAGAPAACRRVEGVFKLVVDDRASYATLVHAAACQGSNITVQWHGPVTVDKPIIVAENTPLEIVGAAGAAIDGHSSTRLLRVNVGATVLFRNMTLMHGRTDASDTQAKGGGAAFVASGGSLTAVSSRFLSNTAEVNTNFDTTAPPGSVLGGAVYQDPGGIFNCTGCVFEGNTAFYGGAICSYGNASLTYCNFTSNSACHHVTVDHRMNVAWCIPTSKGPFGGASDNDGAALFTSCIFTPNSAKSQGGAIIQAPGGVLDCTDCVFAKNAAEDKGGAIYQNKGGVLHSTNCVFENNTGRYGGALSNYGNASFRSCDFTSNRVVMDIGIGGAIYQQHGALFSCADCVFKENKGAAGGAIGNNGGSVSVASCNFIANSVEALGGAIMQGTGGALRCTNSVFTQNEGPYGGAIDIAGKAWFTSCNFTSNSAAIGGGAVHGEHDGMLNCIDSVFAQNTAEEFGGAIVLHPFAKLRCINTEFTRNHAGHRGGALSLDAAATAAIEQCRFNANASPRGGAVAISVPTLDRTAISFSGCQFLGNIAESGAGGAFVQEGTGSALFAEVDSETVFADSSAKCCYAGGQKSGVGHSCLDVCTGFDGGWECCGDNQYIGAGATNGTSACKGCDATGLACSGVGVTIPMLALDQGYWRETLTQEVIRMCWNSAACGGGAAAASVDDYCTAGYKGPYCAVCSDNYAALVGYRCVECTDTAVAVAFVVIALVAVVAVFLAWVLASAVGGTHTASEDSGGAKGTDIRSRVIRTVSVLARRLRVPVIVFQVVTQYVSITGAVLPPAYTRFLHGMSIFLLDLRWLTSPGCAMSVNFYGRLLIATLAPLAVVALIFVPRLCLIARSRSEQASRGSHAMLQSLAEKDLNAVLGFTFLIFSGVSVTIFQTFACDDLQFIDKSYLRADYSVECYTAEHTAYRIFSIIMVVVYPIGIPALYMGTLWRCFGAHRVREQTSQLTSQLTKVSSFLWQPYQRGAYYWEVVECLRRLMVTGLLVFIMPGTPGQSAVACVFAFFTGVVYESKRPHEEGYDTWLYRLGEPINNMRMVHDDRFEAGYSIIYITYFLSLLMHVSYTDEQSETIIGNLLIALNVLLLIMALGQALLVLSSVRTDDGPLEQASMFGIFHRSSQLSESELRESEPPEENTVVVNAPTS</sequence>